<protein>
    <submittedName>
        <fullName evidence="2">Uncharacterized protein</fullName>
    </submittedName>
</protein>
<keyword evidence="1" id="KW-0472">Membrane</keyword>
<dbReference type="OrthoDB" id="6427659at2759"/>
<dbReference type="EMBL" id="CADCXU010026760">
    <property type="protein sequence ID" value="CAB0013466.1"/>
    <property type="molecule type" value="Genomic_DNA"/>
</dbReference>
<organism evidence="2 3">
    <name type="scientific">Nesidiocoris tenuis</name>
    <dbReference type="NCBI Taxonomy" id="355587"/>
    <lineage>
        <taxon>Eukaryota</taxon>
        <taxon>Metazoa</taxon>
        <taxon>Ecdysozoa</taxon>
        <taxon>Arthropoda</taxon>
        <taxon>Hexapoda</taxon>
        <taxon>Insecta</taxon>
        <taxon>Pterygota</taxon>
        <taxon>Neoptera</taxon>
        <taxon>Paraneoptera</taxon>
        <taxon>Hemiptera</taxon>
        <taxon>Heteroptera</taxon>
        <taxon>Panheteroptera</taxon>
        <taxon>Cimicomorpha</taxon>
        <taxon>Miridae</taxon>
        <taxon>Dicyphina</taxon>
        <taxon>Nesidiocoris</taxon>
    </lineage>
</organism>
<feature type="transmembrane region" description="Helical" evidence="1">
    <location>
        <begin position="137"/>
        <end position="155"/>
    </location>
</feature>
<name>A0A6H5HAP9_9HEMI</name>
<gene>
    <name evidence="2" type="ORF">NTEN_LOCUS18077</name>
</gene>
<feature type="transmembrane region" description="Helical" evidence="1">
    <location>
        <begin position="175"/>
        <end position="196"/>
    </location>
</feature>
<keyword evidence="3" id="KW-1185">Reference proteome</keyword>
<dbReference type="Proteomes" id="UP000479000">
    <property type="component" value="Unassembled WGS sequence"/>
</dbReference>
<sequence length="267" mass="30110">MKIYLKNRFIAYEQILKKKPVERRTFRIRLEFGEQPDLPERSDQSLCAGKFLNFRRASECLVEGAGIPGIKPEGPIMILRLKSFFDRSIRSTSCWEGRGVLRRWSAILQSRPTWYPIRTLQRSLRGSICFPHRPPKVVFVIGSLTGICLIVAGSAMKGSQAMSRGGVQGQDLGVLTYIGAMVSLVSGLLLAIQCCSRPRPLTRVRRHRQNHHSAHHQVHPRAEEIPLQQIGSTYLDGHPGVHLQHPAAATLKRQQTAPRVQENPDPY</sequence>
<evidence type="ECO:0000313" key="3">
    <source>
        <dbReference type="Proteomes" id="UP000479000"/>
    </source>
</evidence>
<keyword evidence="1" id="KW-0812">Transmembrane</keyword>
<evidence type="ECO:0000313" key="2">
    <source>
        <dbReference type="EMBL" id="CAB0013466.1"/>
    </source>
</evidence>
<reference evidence="2 3" key="1">
    <citation type="submission" date="2020-02" db="EMBL/GenBank/DDBJ databases">
        <authorList>
            <person name="Ferguson B K."/>
        </authorList>
    </citation>
    <scope>NUCLEOTIDE SEQUENCE [LARGE SCALE GENOMIC DNA]</scope>
</reference>
<proteinExistence type="predicted"/>
<accession>A0A6H5HAP9</accession>
<dbReference type="AlphaFoldDB" id="A0A6H5HAP9"/>
<evidence type="ECO:0000256" key="1">
    <source>
        <dbReference type="SAM" id="Phobius"/>
    </source>
</evidence>
<keyword evidence="1" id="KW-1133">Transmembrane helix</keyword>
<feature type="non-terminal residue" evidence="2">
    <location>
        <position position="267"/>
    </location>
</feature>